<protein>
    <recommendedName>
        <fullName evidence="4">Myb-like domain-containing protein</fullName>
    </recommendedName>
</protein>
<reference evidence="2 3" key="1">
    <citation type="submission" date="2015-10" db="EMBL/GenBank/DDBJ databases">
        <title>Full genome of DAOMC 229536 Phialocephala scopiformis, a fungal endophyte of spruce producing the potent anti-insectan compound rugulosin.</title>
        <authorList>
            <consortium name="DOE Joint Genome Institute"/>
            <person name="Walker A.K."/>
            <person name="Frasz S.L."/>
            <person name="Seifert K.A."/>
            <person name="Miller J.D."/>
            <person name="Mondo S.J."/>
            <person name="Labutti K."/>
            <person name="Lipzen A."/>
            <person name="Dockter R."/>
            <person name="Kennedy M."/>
            <person name="Grigoriev I.V."/>
            <person name="Spatafora J.W."/>
        </authorList>
    </citation>
    <scope>NUCLEOTIDE SEQUENCE [LARGE SCALE GENOMIC DNA]</scope>
    <source>
        <strain evidence="2 3">CBS 120377</strain>
    </source>
</reference>
<dbReference type="OrthoDB" id="4525115at2759"/>
<evidence type="ECO:0008006" key="4">
    <source>
        <dbReference type="Google" id="ProtNLM"/>
    </source>
</evidence>
<dbReference type="EMBL" id="KQ947433">
    <property type="protein sequence ID" value="KUJ09055.1"/>
    <property type="molecule type" value="Genomic_DNA"/>
</dbReference>
<sequence>MPSQWDAKADRDLLLAIIDEGALKSVLWPKIAQKMKDRGYTFSHEACRQHFQKIRKEAKSPSKSATSTPRKRSTNDTPTSSFKSSSQKTNTTTSSILDDEDFETPTKKRKKNEHPIKEEVDFQQAYRFKAENEGEIIDIEREE</sequence>
<dbReference type="InParanoid" id="A0A132B9I2"/>
<dbReference type="Gene3D" id="1.10.10.60">
    <property type="entry name" value="Homeodomain-like"/>
    <property type="match status" value="1"/>
</dbReference>
<dbReference type="KEGG" id="psco:LY89DRAFT_741353"/>
<dbReference type="AlphaFoldDB" id="A0A132B9I2"/>
<dbReference type="RefSeq" id="XP_018063410.1">
    <property type="nucleotide sequence ID" value="XM_018220694.1"/>
</dbReference>
<feature type="region of interest" description="Disordered" evidence="1">
    <location>
        <begin position="51"/>
        <end position="125"/>
    </location>
</feature>
<dbReference type="Proteomes" id="UP000070700">
    <property type="component" value="Unassembled WGS sequence"/>
</dbReference>
<evidence type="ECO:0000313" key="3">
    <source>
        <dbReference type="Proteomes" id="UP000070700"/>
    </source>
</evidence>
<name>A0A132B9I2_MOLSC</name>
<keyword evidence="3" id="KW-1185">Reference proteome</keyword>
<gene>
    <name evidence="2" type="ORF">LY89DRAFT_741353</name>
</gene>
<dbReference type="GeneID" id="28830420"/>
<evidence type="ECO:0000313" key="2">
    <source>
        <dbReference type="EMBL" id="KUJ09055.1"/>
    </source>
</evidence>
<organism evidence="2 3">
    <name type="scientific">Mollisia scopiformis</name>
    <name type="common">Conifer needle endophyte fungus</name>
    <name type="synonym">Phialocephala scopiformis</name>
    <dbReference type="NCBI Taxonomy" id="149040"/>
    <lineage>
        <taxon>Eukaryota</taxon>
        <taxon>Fungi</taxon>
        <taxon>Dikarya</taxon>
        <taxon>Ascomycota</taxon>
        <taxon>Pezizomycotina</taxon>
        <taxon>Leotiomycetes</taxon>
        <taxon>Helotiales</taxon>
        <taxon>Mollisiaceae</taxon>
        <taxon>Mollisia</taxon>
    </lineage>
</organism>
<proteinExistence type="predicted"/>
<evidence type="ECO:0000256" key="1">
    <source>
        <dbReference type="SAM" id="MobiDB-lite"/>
    </source>
</evidence>
<accession>A0A132B9I2</accession>
<feature type="compositionally biased region" description="Low complexity" evidence="1">
    <location>
        <begin position="77"/>
        <end position="95"/>
    </location>
</feature>
<dbReference type="STRING" id="149040.A0A132B9I2"/>